<dbReference type="EMBL" id="JBHTJW010000003">
    <property type="protein sequence ID" value="MFD0930604.1"/>
    <property type="molecule type" value="Genomic_DNA"/>
</dbReference>
<keyword evidence="2" id="KW-0535">Nitrogen fixation</keyword>
<sequence length="94" mass="9925">MTEVVNAGASLAGFNLREPRTPRFQWGQPVVTLVDLLNDGSYPDLAEAALLAEAGARGEVVNVGMVEDSGIPVYLVEFADGKVIGVLEEELAPV</sequence>
<dbReference type="Proteomes" id="UP001597106">
    <property type="component" value="Unassembled WGS sequence"/>
</dbReference>
<reference evidence="4" key="1">
    <citation type="journal article" date="2019" name="Int. J. Syst. Evol. Microbiol.">
        <title>The Global Catalogue of Microorganisms (GCM) 10K type strain sequencing project: providing services to taxonomists for standard genome sequencing and annotation.</title>
        <authorList>
            <consortium name="The Broad Institute Genomics Platform"/>
            <consortium name="The Broad Institute Genome Sequencing Center for Infectious Disease"/>
            <person name="Wu L."/>
            <person name="Ma J."/>
        </authorList>
    </citation>
    <scope>NUCLEOTIDE SEQUENCE [LARGE SCALE GENOMIC DNA]</scope>
    <source>
        <strain evidence="4">CCUG 59685</strain>
    </source>
</reference>
<evidence type="ECO:0000313" key="3">
    <source>
        <dbReference type="EMBL" id="MFD0930604.1"/>
    </source>
</evidence>
<keyword evidence="4" id="KW-1185">Reference proteome</keyword>
<gene>
    <name evidence="3" type="ORF">ACFQ1T_12530</name>
</gene>
<evidence type="ECO:0000313" key="4">
    <source>
        <dbReference type="Proteomes" id="UP001597106"/>
    </source>
</evidence>
<dbReference type="Pfam" id="PF04319">
    <property type="entry name" value="NifZ"/>
    <property type="match status" value="1"/>
</dbReference>
<dbReference type="InterPro" id="IPR007415">
    <property type="entry name" value="Nitrogenase_MoFe_mat_NifZ"/>
</dbReference>
<name>A0ABW3GK81_9PROT</name>
<protein>
    <submittedName>
        <fullName evidence="3">Nitrogen fixation protein NifZ</fullName>
    </submittedName>
</protein>
<dbReference type="RefSeq" id="WP_194747272.1">
    <property type="nucleotide sequence ID" value="NZ_JBHTJW010000003.1"/>
</dbReference>
<organism evidence="3 4">
    <name type="scientific">Methylophilus glucosoxydans</name>
    <dbReference type="NCBI Taxonomy" id="752553"/>
    <lineage>
        <taxon>Bacteria</taxon>
        <taxon>Pseudomonadati</taxon>
        <taxon>Pseudomonadota</taxon>
        <taxon>Betaproteobacteria</taxon>
        <taxon>Nitrosomonadales</taxon>
        <taxon>Methylophilaceae</taxon>
        <taxon>Methylophilus</taxon>
    </lineage>
</organism>
<evidence type="ECO:0000256" key="2">
    <source>
        <dbReference type="ARBA" id="ARBA00023231"/>
    </source>
</evidence>
<proteinExistence type="inferred from homology"/>
<comment type="similarity">
    <text evidence="1">Belongs to the NifZ family.</text>
</comment>
<accession>A0ABW3GK81</accession>
<evidence type="ECO:0000256" key="1">
    <source>
        <dbReference type="ARBA" id="ARBA00008027"/>
    </source>
</evidence>
<comment type="caution">
    <text evidence="3">The sequence shown here is derived from an EMBL/GenBank/DDBJ whole genome shotgun (WGS) entry which is preliminary data.</text>
</comment>